<accession>A0A0A9ALE3</accession>
<name>A0A0A9ALE3_ARUDO</name>
<sequence>MGARLIRGSPWEASLPCRHWVVEGRNVHHLD</sequence>
<protein>
    <submittedName>
        <fullName evidence="1">Uncharacterized protein</fullName>
    </submittedName>
</protein>
<dbReference type="AlphaFoldDB" id="A0A0A9ALE3"/>
<reference evidence="1" key="2">
    <citation type="journal article" date="2015" name="Data Brief">
        <title>Shoot transcriptome of the giant reed, Arundo donax.</title>
        <authorList>
            <person name="Barrero R.A."/>
            <person name="Guerrero F.D."/>
            <person name="Moolhuijzen P."/>
            <person name="Goolsby J.A."/>
            <person name="Tidwell J."/>
            <person name="Bellgard S.E."/>
            <person name="Bellgard M.I."/>
        </authorList>
    </citation>
    <scope>NUCLEOTIDE SEQUENCE</scope>
    <source>
        <tissue evidence="1">Shoot tissue taken approximately 20 cm above the soil surface</tissue>
    </source>
</reference>
<reference evidence="1" key="1">
    <citation type="submission" date="2014-09" db="EMBL/GenBank/DDBJ databases">
        <authorList>
            <person name="Magalhaes I.L.F."/>
            <person name="Oliveira U."/>
            <person name="Santos F.R."/>
            <person name="Vidigal T.H.D.A."/>
            <person name="Brescovit A.D."/>
            <person name="Santos A.J."/>
        </authorList>
    </citation>
    <scope>NUCLEOTIDE SEQUENCE</scope>
    <source>
        <tissue evidence="1">Shoot tissue taken approximately 20 cm above the soil surface</tissue>
    </source>
</reference>
<dbReference type="EMBL" id="GBRH01249978">
    <property type="protein sequence ID" value="JAD47917.1"/>
    <property type="molecule type" value="Transcribed_RNA"/>
</dbReference>
<proteinExistence type="predicted"/>
<organism evidence="1">
    <name type="scientific">Arundo donax</name>
    <name type="common">Giant reed</name>
    <name type="synonym">Donax arundinaceus</name>
    <dbReference type="NCBI Taxonomy" id="35708"/>
    <lineage>
        <taxon>Eukaryota</taxon>
        <taxon>Viridiplantae</taxon>
        <taxon>Streptophyta</taxon>
        <taxon>Embryophyta</taxon>
        <taxon>Tracheophyta</taxon>
        <taxon>Spermatophyta</taxon>
        <taxon>Magnoliopsida</taxon>
        <taxon>Liliopsida</taxon>
        <taxon>Poales</taxon>
        <taxon>Poaceae</taxon>
        <taxon>PACMAD clade</taxon>
        <taxon>Arundinoideae</taxon>
        <taxon>Arundineae</taxon>
        <taxon>Arundo</taxon>
    </lineage>
</organism>
<evidence type="ECO:0000313" key="1">
    <source>
        <dbReference type="EMBL" id="JAD47917.1"/>
    </source>
</evidence>